<dbReference type="InterPro" id="IPR002078">
    <property type="entry name" value="Sigma_54_int"/>
</dbReference>
<evidence type="ECO:0000313" key="9">
    <source>
        <dbReference type="Proteomes" id="UP001549104"/>
    </source>
</evidence>
<evidence type="ECO:0000256" key="2">
    <source>
        <dbReference type="ARBA" id="ARBA00022797"/>
    </source>
</evidence>
<protein>
    <recommendedName>
        <fullName evidence="4">HTH-type transcriptional regulatory protein TyrR</fullName>
    </recommendedName>
</protein>
<proteinExistence type="predicted"/>
<name>A0ABV2K6C9_SPOPS</name>
<feature type="domain" description="Sigma-54 factor interaction" evidence="6">
    <location>
        <begin position="151"/>
        <end position="373"/>
    </location>
</feature>
<dbReference type="SMART" id="SM00382">
    <property type="entry name" value="AAA"/>
    <property type="match status" value="1"/>
</dbReference>
<dbReference type="InterPro" id="IPR000014">
    <property type="entry name" value="PAS"/>
</dbReference>
<evidence type="ECO:0000259" key="7">
    <source>
        <dbReference type="PROSITE" id="PS50112"/>
    </source>
</evidence>
<sequence length="454" mass="51515">MTGFFLHPNSKEEIIDSYDEDIIVTNHAGIIVKASQISGRYYGIRAEDLLGKCVYDLEKRGIFSPAITPLVLLQKKKVVVIQATPSGRKALITGVPFFNESGEVEFVLSYSYEVAELLVIQEYMKELENEMSLAKEELSLLRKENLTIDGLTMENRTTRIAYETARNAAALDVSVIFYGEQGTGKTTMAKFIHNESKRKNGPFIEIDCETMPEAMFERELFGGEFEQRVTGLLTLAHEGTLYLKGIDKLSVHLQGKVANVLKERRFTPINATTFSPLDVRLISSAENALTESIAVKKFHQDLYYMLHIVPIHLKPLRERKEDLSALISIYLSQFSIAHTTTKKLSDDVFNQLLLLDWHGNHSELKNVIERLVVQSTSPIITAKDLPPEYRKKTDDDLSIIHLEGRTLPSILDDVEMKVLRDAQERYRTTTEIAKFLGISQPSVVRKLKKYTDIE</sequence>
<evidence type="ECO:0000256" key="1">
    <source>
        <dbReference type="ARBA" id="ARBA00022741"/>
    </source>
</evidence>
<gene>
    <name evidence="8" type="ORF">ABIC55_001725</name>
</gene>
<dbReference type="Gene3D" id="3.40.50.300">
    <property type="entry name" value="P-loop containing nucleotide triphosphate hydrolases"/>
    <property type="match status" value="1"/>
</dbReference>
<dbReference type="InterPro" id="IPR009057">
    <property type="entry name" value="Homeodomain-like_sf"/>
</dbReference>
<dbReference type="PANTHER" id="PTHR32071">
    <property type="entry name" value="TRANSCRIPTIONAL REGULATORY PROTEIN"/>
    <property type="match status" value="1"/>
</dbReference>
<dbReference type="SUPFAM" id="SSF55785">
    <property type="entry name" value="PYP-like sensor domain (PAS domain)"/>
    <property type="match status" value="1"/>
</dbReference>
<keyword evidence="9" id="KW-1185">Reference proteome</keyword>
<dbReference type="InterPro" id="IPR058031">
    <property type="entry name" value="AAA_lid_NorR"/>
</dbReference>
<dbReference type="Gene3D" id="1.10.8.60">
    <property type="match status" value="1"/>
</dbReference>
<evidence type="ECO:0000313" key="8">
    <source>
        <dbReference type="EMBL" id="MET3656638.1"/>
    </source>
</evidence>
<dbReference type="InterPro" id="IPR035965">
    <property type="entry name" value="PAS-like_dom_sf"/>
</dbReference>
<dbReference type="RefSeq" id="WP_354312873.1">
    <property type="nucleotide sequence ID" value="NZ_JBEPME010000002.1"/>
</dbReference>
<dbReference type="Pfam" id="PF25601">
    <property type="entry name" value="AAA_lid_14"/>
    <property type="match status" value="1"/>
</dbReference>
<evidence type="ECO:0000259" key="6">
    <source>
        <dbReference type="PROSITE" id="PS50045"/>
    </source>
</evidence>
<comment type="caution">
    <text evidence="8">The sequence shown here is derived from an EMBL/GenBank/DDBJ whole genome shotgun (WGS) entry which is preliminary data.</text>
</comment>
<feature type="domain" description="PAS" evidence="7">
    <location>
        <begin position="7"/>
        <end position="52"/>
    </location>
</feature>
<keyword evidence="1" id="KW-0547">Nucleotide-binding</keyword>
<reference evidence="8 9" key="1">
    <citation type="submission" date="2024-06" db="EMBL/GenBank/DDBJ databases">
        <title>Sorghum-associated microbial communities from plants grown in Nebraska, USA.</title>
        <authorList>
            <person name="Schachtman D."/>
        </authorList>
    </citation>
    <scope>NUCLEOTIDE SEQUENCE [LARGE SCALE GENOMIC DNA]</scope>
    <source>
        <strain evidence="8 9">1288</strain>
    </source>
</reference>
<dbReference type="Gene3D" id="1.10.10.60">
    <property type="entry name" value="Homeodomain-like"/>
    <property type="match status" value="1"/>
</dbReference>
<evidence type="ECO:0000256" key="5">
    <source>
        <dbReference type="SAM" id="Coils"/>
    </source>
</evidence>
<dbReference type="PROSITE" id="PS50112">
    <property type="entry name" value="PAS"/>
    <property type="match status" value="1"/>
</dbReference>
<dbReference type="SUPFAM" id="SSF46689">
    <property type="entry name" value="Homeodomain-like"/>
    <property type="match status" value="1"/>
</dbReference>
<dbReference type="Proteomes" id="UP001549104">
    <property type="component" value="Unassembled WGS sequence"/>
</dbReference>
<dbReference type="InterPro" id="IPR027417">
    <property type="entry name" value="P-loop_NTPase"/>
</dbReference>
<organism evidence="8 9">
    <name type="scientific">Sporosarcina psychrophila</name>
    <name type="common">Bacillus psychrophilus</name>
    <dbReference type="NCBI Taxonomy" id="1476"/>
    <lineage>
        <taxon>Bacteria</taxon>
        <taxon>Bacillati</taxon>
        <taxon>Bacillota</taxon>
        <taxon>Bacilli</taxon>
        <taxon>Bacillales</taxon>
        <taxon>Caryophanaceae</taxon>
        <taxon>Sporosarcina</taxon>
    </lineage>
</organism>
<feature type="coiled-coil region" evidence="5">
    <location>
        <begin position="117"/>
        <end position="144"/>
    </location>
</feature>
<evidence type="ECO:0000256" key="3">
    <source>
        <dbReference type="ARBA" id="ARBA00022840"/>
    </source>
</evidence>
<dbReference type="InterPro" id="IPR030828">
    <property type="entry name" value="HTH_TyrR"/>
</dbReference>
<keyword evidence="5" id="KW-0175">Coiled coil</keyword>
<keyword evidence="3" id="KW-0067">ATP-binding</keyword>
<evidence type="ECO:0000256" key="4">
    <source>
        <dbReference type="ARBA" id="ARBA00029500"/>
    </source>
</evidence>
<dbReference type="CDD" id="cd00009">
    <property type="entry name" value="AAA"/>
    <property type="match status" value="1"/>
</dbReference>
<dbReference type="InterPro" id="IPR003593">
    <property type="entry name" value="AAA+_ATPase"/>
</dbReference>
<dbReference type="PROSITE" id="PS50045">
    <property type="entry name" value="SIGMA54_INTERACT_4"/>
    <property type="match status" value="1"/>
</dbReference>
<keyword evidence="2" id="KW-0058">Aromatic hydrocarbons catabolism</keyword>
<dbReference type="Pfam" id="PF00158">
    <property type="entry name" value="Sigma54_activat"/>
    <property type="match status" value="1"/>
</dbReference>
<dbReference type="SUPFAM" id="SSF52540">
    <property type="entry name" value="P-loop containing nucleoside triphosphate hydrolases"/>
    <property type="match status" value="1"/>
</dbReference>
<dbReference type="EMBL" id="JBEPME010000002">
    <property type="protein sequence ID" value="MET3656638.1"/>
    <property type="molecule type" value="Genomic_DNA"/>
</dbReference>
<accession>A0ABV2K6C9</accession>
<dbReference type="Pfam" id="PF18024">
    <property type="entry name" value="HTH_50"/>
    <property type="match status" value="1"/>
</dbReference>